<keyword evidence="6" id="KW-1185">Reference proteome</keyword>
<dbReference type="Pfam" id="PF04577">
    <property type="entry name" value="Glyco_transf_61"/>
    <property type="match status" value="1"/>
</dbReference>
<dbReference type="PANTHER" id="PTHR20961">
    <property type="entry name" value="GLYCOSYLTRANSFERASE"/>
    <property type="match status" value="1"/>
</dbReference>
<keyword evidence="2" id="KW-0808">Transferase</keyword>
<organism evidence="5 6">
    <name type="scientific">Cymbomonas tetramitiformis</name>
    <dbReference type="NCBI Taxonomy" id="36881"/>
    <lineage>
        <taxon>Eukaryota</taxon>
        <taxon>Viridiplantae</taxon>
        <taxon>Chlorophyta</taxon>
        <taxon>Pyramimonadophyceae</taxon>
        <taxon>Pyramimonadales</taxon>
        <taxon>Pyramimonadaceae</taxon>
        <taxon>Cymbomonas</taxon>
    </lineage>
</organism>
<dbReference type="InterPro" id="IPR049625">
    <property type="entry name" value="Glyco_transf_61_cat"/>
</dbReference>
<accession>A0AAE0KRV8</accession>
<reference evidence="5 6" key="1">
    <citation type="journal article" date="2015" name="Genome Biol. Evol.">
        <title>Comparative Genomics of a Bacterivorous Green Alga Reveals Evolutionary Causalities and Consequences of Phago-Mixotrophic Mode of Nutrition.</title>
        <authorList>
            <person name="Burns J.A."/>
            <person name="Paasch A."/>
            <person name="Narechania A."/>
            <person name="Kim E."/>
        </authorList>
    </citation>
    <scope>NUCLEOTIDE SEQUENCE [LARGE SCALE GENOMIC DNA]</scope>
    <source>
        <strain evidence="5 6">PLY_AMNH</strain>
    </source>
</reference>
<protein>
    <recommendedName>
        <fullName evidence="4">Glycosyltransferase 61 catalytic domain-containing protein</fullName>
    </recommendedName>
</protein>
<proteinExistence type="predicted"/>
<name>A0AAE0KRV8_9CHLO</name>
<comment type="caution">
    <text evidence="5">The sequence shown here is derived from an EMBL/GenBank/DDBJ whole genome shotgun (WGS) entry which is preliminary data.</text>
</comment>
<sequence>MAGRISKRRCGRASGHAWLVSLVVLVLCAGLLSLTALYARSWLIVAGVEKIVEDAPEPAREHLAADARHNYNDSPIEVVSHEPTSALAAIQEGPAAPLHVAAVEKIVDDVHEPARENLTVGTQHDHSDSPIEVVLHEPPFALVDTLEGPTGPPQVGAAARSCARSDRECRAQRSQLIGSCRARGLHTRECWNADLARFIKSRRGVVTSKSAETPDSIDEIHPRTMQASTTKSTSPAAVSSSHAVMPLAGKAAMSFLESLETQDVSPDADAMPYVRVLRDVCWGRNPSGRGMWNQNRVLFSFGKAVDWPRREKYLRAYREKARMNMGFLTKPRALPRRFDSSKDVVNHVDVMHSHAALLYAGHKYSARGKGREGNPTHFWHDCMWPLLGAAHALRDANITTLVVDYDTSETPSTAPWRNAMVDLLRLELGALGTQPPEIIRMSQSMPRERLVCFKSVLTTDNSAEFPFFDAGLEREQSHLLEYPWIRGLDLSISKPAVSALRARAHALYIKKQDGLQGKLSDAGIQHDGEDPKPYCAQSGGIYVHVRTARKKILNPSEIAKAARKATILPVIEGGFWGGKDSFAKQVADGAKAAIVFTTHGAQLANTIWMNPGAVVVEVSAKRKCNNMSHHQRHTSMGMFAGHSLRSRCADGVLKLDTGVSKRIADVTANISSILNVLQNIDEVMMRAGCASFMRHVQSRGPPNSTLPTSNVSTV</sequence>
<keyword evidence="1" id="KW-0328">Glycosyltransferase</keyword>
<gene>
    <name evidence="5" type="ORF">CYMTET_32773</name>
</gene>
<keyword evidence="3" id="KW-0325">Glycoprotein</keyword>
<dbReference type="Proteomes" id="UP001190700">
    <property type="component" value="Unassembled WGS sequence"/>
</dbReference>
<evidence type="ECO:0000313" key="5">
    <source>
        <dbReference type="EMBL" id="KAK3258170.1"/>
    </source>
</evidence>
<dbReference type="GO" id="GO:0005794">
    <property type="term" value="C:Golgi apparatus"/>
    <property type="evidence" value="ECO:0007669"/>
    <property type="project" value="UniProtKB-ARBA"/>
</dbReference>
<evidence type="ECO:0000259" key="4">
    <source>
        <dbReference type="Pfam" id="PF04577"/>
    </source>
</evidence>
<dbReference type="GO" id="GO:0016763">
    <property type="term" value="F:pentosyltransferase activity"/>
    <property type="evidence" value="ECO:0007669"/>
    <property type="project" value="UniProtKB-ARBA"/>
</dbReference>
<evidence type="ECO:0000313" key="6">
    <source>
        <dbReference type="Proteomes" id="UP001190700"/>
    </source>
</evidence>
<evidence type="ECO:0000256" key="3">
    <source>
        <dbReference type="ARBA" id="ARBA00023180"/>
    </source>
</evidence>
<feature type="domain" description="Glycosyltransferase 61 catalytic" evidence="4">
    <location>
        <begin position="377"/>
        <end position="616"/>
    </location>
</feature>
<dbReference type="EMBL" id="LGRX02019758">
    <property type="protein sequence ID" value="KAK3258170.1"/>
    <property type="molecule type" value="Genomic_DNA"/>
</dbReference>
<dbReference type="InterPro" id="IPR007657">
    <property type="entry name" value="Glycosyltransferase_61"/>
</dbReference>
<dbReference type="AlphaFoldDB" id="A0AAE0KRV8"/>
<evidence type="ECO:0000256" key="2">
    <source>
        <dbReference type="ARBA" id="ARBA00022679"/>
    </source>
</evidence>
<evidence type="ECO:0000256" key="1">
    <source>
        <dbReference type="ARBA" id="ARBA00022676"/>
    </source>
</evidence>